<dbReference type="Proteomes" id="UP000011717">
    <property type="component" value="Unassembled WGS sequence"/>
</dbReference>
<dbReference type="InterPro" id="IPR036412">
    <property type="entry name" value="HAD-like_sf"/>
</dbReference>
<dbReference type="InterPro" id="IPR023214">
    <property type="entry name" value="HAD_sf"/>
</dbReference>
<dbReference type="InterPro" id="IPR050582">
    <property type="entry name" value="HAD-like_SerB"/>
</dbReference>
<sequence length="234" mass="25993">MNPDDRRGGTGPAHRLSIFDMDRTITRSGTYAKWLRHWMRAAAPARAALVPLTAVTGAGFLVGLYGRGRLKQLNHRLLMGGRVGAADVEREAERFAAILDADQVYSDARRRIAAEHAEGRRVIWATASYDFYVRPLATRLGVDEIVATAAQRAPGCVLARLDGENCYGAAKLRKIEAYLAAQGIDRTQAHIRFFSDHHSDEPVFAWADEAYAVNPKPPMRALAAKRDWPILVWD</sequence>
<evidence type="ECO:0000256" key="2">
    <source>
        <dbReference type="ARBA" id="ARBA00022801"/>
    </source>
</evidence>
<dbReference type="OrthoDB" id="7739434at2"/>
<dbReference type="EMBL" id="AMRV01000003">
    <property type="protein sequence ID" value="EMD83418.1"/>
    <property type="molecule type" value="Genomic_DNA"/>
</dbReference>
<keyword evidence="4" id="KW-1133">Transmembrane helix</keyword>
<dbReference type="GO" id="GO:0016787">
    <property type="term" value="F:hydrolase activity"/>
    <property type="evidence" value="ECO:0007669"/>
    <property type="project" value="UniProtKB-KW"/>
</dbReference>
<keyword evidence="4" id="KW-0472">Membrane</keyword>
<evidence type="ECO:0000256" key="4">
    <source>
        <dbReference type="SAM" id="Phobius"/>
    </source>
</evidence>
<evidence type="ECO:0000313" key="5">
    <source>
        <dbReference type="EMBL" id="EMD83418.1"/>
    </source>
</evidence>
<dbReference type="PANTHER" id="PTHR43344:SF13">
    <property type="entry name" value="PHOSPHATASE RV3661-RELATED"/>
    <property type="match status" value="1"/>
</dbReference>
<dbReference type="Gene3D" id="3.40.50.1000">
    <property type="entry name" value="HAD superfamily/HAD-like"/>
    <property type="match status" value="1"/>
</dbReference>
<dbReference type="AlphaFoldDB" id="M2U5Z1"/>
<evidence type="ECO:0000256" key="1">
    <source>
        <dbReference type="ARBA" id="ARBA00022723"/>
    </source>
</evidence>
<accession>M2U5Z1</accession>
<keyword evidence="2" id="KW-0378">Hydrolase</keyword>
<keyword evidence="4" id="KW-0812">Transmembrane</keyword>
<dbReference type="InterPro" id="IPR006385">
    <property type="entry name" value="HAD_hydro_SerB1"/>
</dbReference>
<proteinExistence type="predicted"/>
<dbReference type="SUPFAM" id="SSF56784">
    <property type="entry name" value="HAD-like"/>
    <property type="match status" value="1"/>
</dbReference>
<evidence type="ECO:0000313" key="6">
    <source>
        <dbReference type="Proteomes" id="UP000011717"/>
    </source>
</evidence>
<protein>
    <submittedName>
        <fullName evidence="5">Phosphoserine phosphatase</fullName>
    </submittedName>
</protein>
<reference evidence="5 6" key="1">
    <citation type="journal article" date="2013" name="Genome Announc.">
        <title>Draft Genome Sequence of Strain JLT2015T, Belonging to the Family Sphingomonadaceae of the Alphaproteobacteria.</title>
        <authorList>
            <person name="Tang K."/>
            <person name="Liu K."/>
            <person name="Li S."/>
            <person name="Jiao N."/>
        </authorList>
    </citation>
    <scope>NUCLEOTIDE SEQUENCE [LARGE SCALE GENOMIC DNA]</scope>
    <source>
        <strain evidence="5 6">JLT2015</strain>
    </source>
</reference>
<dbReference type="NCBIfam" id="TIGR01488">
    <property type="entry name" value="HAD-SF-IB"/>
    <property type="match status" value="1"/>
</dbReference>
<comment type="caution">
    <text evidence="5">The sequence shown here is derived from an EMBL/GenBank/DDBJ whole genome shotgun (WGS) entry which is preliminary data.</text>
</comment>
<keyword evidence="6" id="KW-1185">Reference proteome</keyword>
<feature type="transmembrane region" description="Helical" evidence="4">
    <location>
        <begin position="45"/>
        <end position="66"/>
    </location>
</feature>
<dbReference type="NCBIfam" id="TIGR01490">
    <property type="entry name" value="HAD-SF-IB-hyp1"/>
    <property type="match status" value="1"/>
</dbReference>
<dbReference type="PANTHER" id="PTHR43344">
    <property type="entry name" value="PHOSPHOSERINE PHOSPHATASE"/>
    <property type="match status" value="1"/>
</dbReference>
<dbReference type="Gene3D" id="1.20.1440.100">
    <property type="entry name" value="SG protein - dephosphorylation function"/>
    <property type="match status" value="1"/>
</dbReference>
<dbReference type="GO" id="GO:0046872">
    <property type="term" value="F:metal ion binding"/>
    <property type="evidence" value="ECO:0007669"/>
    <property type="project" value="UniProtKB-KW"/>
</dbReference>
<gene>
    <name evidence="5" type="ORF">C725_1319</name>
</gene>
<keyword evidence="3" id="KW-0460">Magnesium</keyword>
<name>M2U5Z1_9SPHN</name>
<evidence type="ECO:0000256" key="3">
    <source>
        <dbReference type="ARBA" id="ARBA00022842"/>
    </source>
</evidence>
<dbReference type="Pfam" id="PF12710">
    <property type="entry name" value="HAD"/>
    <property type="match status" value="1"/>
</dbReference>
<keyword evidence="1" id="KW-0479">Metal-binding</keyword>
<organism evidence="5 6">
    <name type="scientific">Pacificimonas flava</name>
    <dbReference type="NCBI Taxonomy" id="1234595"/>
    <lineage>
        <taxon>Bacteria</taxon>
        <taxon>Pseudomonadati</taxon>
        <taxon>Pseudomonadota</taxon>
        <taxon>Alphaproteobacteria</taxon>
        <taxon>Sphingomonadales</taxon>
        <taxon>Sphingosinicellaceae</taxon>
        <taxon>Pacificimonas</taxon>
    </lineage>
</organism>
<dbReference type="RefSeq" id="WP_008601136.1">
    <property type="nucleotide sequence ID" value="NZ_AMRV01000003.1"/>
</dbReference>